<keyword evidence="3" id="KW-1185">Reference proteome</keyword>
<dbReference type="AlphaFoldDB" id="A0AAD4PTS8"/>
<proteinExistence type="predicted"/>
<feature type="signal peptide" evidence="1">
    <location>
        <begin position="1"/>
        <end position="17"/>
    </location>
</feature>
<name>A0AAD4PTS8_9EURO</name>
<dbReference type="Proteomes" id="UP001201262">
    <property type="component" value="Unassembled WGS sequence"/>
</dbReference>
<organism evidence="2 3">
    <name type="scientific">Talaromyces proteolyticus</name>
    <dbReference type="NCBI Taxonomy" id="1131652"/>
    <lineage>
        <taxon>Eukaryota</taxon>
        <taxon>Fungi</taxon>
        <taxon>Dikarya</taxon>
        <taxon>Ascomycota</taxon>
        <taxon>Pezizomycotina</taxon>
        <taxon>Eurotiomycetes</taxon>
        <taxon>Eurotiomycetidae</taxon>
        <taxon>Eurotiales</taxon>
        <taxon>Trichocomaceae</taxon>
        <taxon>Talaromyces</taxon>
        <taxon>Talaromyces sect. Bacilispori</taxon>
    </lineage>
</organism>
<reference evidence="2" key="1">
    <citation type="submission" date="2021-12" db="EMBL/GenBank/DDBJ databases">
        <title>Convergent genome expansion in fungi linked to evolution of root-endophyte symbiosis.</title>
        <authorList>
            <consortium name="DOE Joint Genome Institute"/>
            <person name="Ke Y.-H."/>
            <person name="Bonito G."/>
            <person name="Liao H.-L."/>
            <person name="Looney B."/>
            <person name="Rojas-Flechas A."/>
            <person name="Nash J."/>
            <person name="Hameed K."/>
            <person name="Schadt C."/>
            <person name="Martin F."/>
            <person name="Crous P.W."/>
            <person name="Miettinen O."/>
            <person name="Magnuson J.K."/>
            <person name="Labbe J."/>
            <person name="Jacobson D."/>
            <person name="Doktycz M.J."/>
            <person name="Veneault-Fourrey C."/>
            <person name="Kuo A."/>
            <person name="Mondo S."/>
            <person name="Calhoun S."/>
            <person name="Riley R."/>
            <person name="Ohm R."/>
            <person name="LaButti K."/>
            <person name="Andreopoulos B."/>
            <person name="Pangilinan J."/>
            <person name="Nolan M."/>
            <person name="Tritt A."/>
            <person name="Clum A."/>
            <person name="Lipzen A."/>
            <person name="Daum C."/>
            <person name="Barry K."/>
            <person name="Grigoriev I.V."/>
            <person name="Vilgalys R."/>
        </authorList>
    </citation>
    <scope>NUCLEOTIDE SEQUENCE</scope>
    <source>
        <strain evidence="2">PMI_201</strain>
    </source>
</reference>
<gene>
    <name evidence="2" type="ORF">BGW36DRAFT_327645</name>
</gene>
<evidence type="ECO:0000313" key="3">
    <source>
        <dbReference type="Proteomes" id="UP001201262"/>
    </source>
</evidence>
<dbReference type="EMBL" id="JAJTJA010000012">
    <property type="protein sequence ID" value="KAH8691325.1"/>
    <property type="molecule type" value="Genomic_DNA"/>
</dbReference>
<dbReference type="RefSeq" id="XP_046067417.1">
    <property type="nucleotide sequence ID" value="XM_046212756.1"/>
</dbReference>
<evidence type="ECO:0000313" key="2">
    <source>
        <dbReference type="EMBL" id="KAH8691325.1"/>
    </source>
</evidence>
<sequence>MLVQIVRFTLLPSLTLAAPVVAKLRQLVSNAGASRQYLGYMTSTQYASLPKKRHEICWIILWRKNFAAADKPALVGLDDVAQGEPTTMLYDFDEGQLEQLTRGIEAPICEFAFIRLSPEAPLSDPALRTSLHKTYTDCYKMLGFVDGQWAYSLNANHSDGVALSDSNILDSDDRRLALYFLGWESIELHQDACTTPLFAEEIDKLQPWFYAGSGAWYNIFQKYD</sequence>
<keyword evidence="1" id="KW-0732">Signal</keyword>
<accession>A0AAD4PTS8</accession>
<comment type="caution">
    <text evidence="2">The sequence shown here is derived from an EMBL/GenBank/DDBJ whole genome shotgun (WGS) entry which is preliminary data.</text>
</comment>
<dbReference type="GeneID" id="70243043"/>
<feature type="chain" id="PRO_5042069762" evidence="1">
    <location>
        <begin position="18"/>
        <end position="224"/>
    </location>
</feature>
<protein>
    <submittedName>
        <fullName evidence="2">Uncharacterized protein</fullName>
    </submittedName>
</protein>
<evidence type="ECO:0000256" key="1">
    <source>
        <dbReference type="SAM" id="SignalP"/>
    </source>
</evidence>